<evidence type="ECO:0000313" key="3">
    <source>
        <dbReference type="Proteomes" id="UP000218160"/>
    </source>
</evidence>
<evidence type="ECO:0000259" key="1">
    <source>
        <dbReference type="Pfam" id="PF13737"/>
    </source>
</evidence>
<dbReference type="Pfam" id="PF13737">
    <property type="entry name" value="DDE_Tnp_1_5"/>
    <property type="match status" value="1"/>
</dbReference>
<accession>A0A291B794</accession>
<keyword evidence="3" id="KW-1185">Reference proteome</keyword>
<dbReference type="AlphaFoldDB" id="A0A291B794"/>
<sequence length="50" mass="5838">MLLRGLQGFINSVFKLTKLSLSWLHYSCIYNWIQTVNATFKTRIKESSSI</sequence>
<organism evidence="2 3">
    <name type="scientific">Candidatus Enterovibrio altilux</name>
    <dbReference type="NCBI Taxonomy" id="1927128"/>
    <lineage>
        <taxon>Bacteria</taxon>
        <taxon>Pseudomonadati</taxon>
        <taxon>Pseudomonadota</taxon>
        <taxon>Gammaproteobacteria</taxon>
        <taxon>Vibrionales</taxon>
        <taxon>Vibrionaceae</taxon>
        <taxon>Enterovibrio</taxon>
    </lineage>
</organism>
<evidence type="ECO:0000313" key="2">
    <source>
        <dbReference type="EMBL" id="ATF08863.1"/>
    </source>
</evidence>
<feature type="domain" description="Transposase DDE" evidence="1">
    <location>
        <begin position="2"/>
        <end position="46"/>
    </location>
</feature>
<gene>
    <name evidence="2" type="ORF">BTN50_0327</name>
</gene>
<protein>
    <submittedName>
        <fullName evidence="2">Mobile element protein</fullName>
    </submittedName>
</protein>
<proteinExistence type="predicted"/>
<reference evidence="3" key="1">
    <citation type="submission" date="2017-04" db="EMBL/GenBank/DDBJ databases">
        <title>Genome evolution of the luminous symbionts of deep sea anglerfish.</title>
        <authorList>
            <person name="Hendry T.A."/>
        </authorList>
    </citation>
    <scope>NUCLEOTIDE SEQUENCE [LARGE SCALE GENOMIC DNA]</scope>
</reference>
<dbReference type="InterPro" id="IPR025668">
    <property type="entry name" value="Tnp_DDE_dom"/>
</dbReference>
<dbReference type="Proteomes" id="UP000218160">
    <property type="component" value="Chromosome 1"/>
</dbReference>
<dbReference type="EMBL" id="CP020660">
    <property type="protein sequence ID" value="ATF08863.1"/>
    <property type="molecule type" value="Genomic_DNA"/>
</dbReference>
<name>A0A291B794_9GAMM</name>
<dbReference type="KEGG" id="elux:BTN50_0327"/>